<accession>A0A198FPV3</accession>
<dbReference type="Proteomes" id="UP000094023">
    <property type="component" value="Unassembled WGS sequence"/>
</dbReference>
<evidence type="ECO:0000313" key="1">
    <source>
        <dbReference type="EMBL" id="OAT26898.1"/>
    </source>
</evidence>
<dbReference type="OrthoDB" id="6713157at2"/>
<gene>
    <name evidence="1" type="ORF">M983_2003</name>
</gene>
<dbReference type="EMBL" id="LXEN01000097">
    <property type="protein sequence ID" value="OAT26898.1"/>
    <property type="molecule type" value="Genomic_DNA"/>
</dbReference>
<reference evidence="1 2" key="1">
    <citation type="submission" date="2016-04" db="EMBL/GenBank/DDBJ databases">
        <title>ATOL: Assembling a taxonomically balanced genome-scale reconstruction of the evolutionary history of the Enterobacteriaceae.</title>
        <authorList>
            <person name="Plunkett G.III."/>
            <person name="Neeno-Eckwall E.C."/>
            <person name="Glasner J.D."/>
            <person name="Perna N.T."/>
        </authorList>
    </citation>
    <scope>NUCLEOTIDE SEQUENCE [LARGE SCALE GENOMIC DNA]</scope>
    <source>
        <strain evidence="1 2">ATCC 19692</strain>
    </source>
</reference>
<protein>
    <submittedName>
        <fullName evidence="1">Uncharacterized protein</fullName>
    </submittedName>
</protein>
<keyword evidence="2" id="KW-1185">Reference proteome</keyword>
<dbReference type="AlphaFoldDB" id="A0A198FPV3"/>
<dbReference type="PATRIC" id="fig|1354337.4.peg.2051"/>
<sequence>MKMEESMKIQINDNYLKYRKIYIGEYLIYKSNKAFPLGFFTKNQFEKNDSEIIFLMKEFLEKSGINSEGFFDEVNLLLLRNLVNGESFFKDKRFSFLVINYLMKIYNYNLKNGAFPPSIIATENFSPIDLYSLNGEDMPFHYMIALLDFITVVIDYKKTITDVNEMKKTYLSYYQEYQNPFSFLPKSIGSLEWIVSRMKDRKINIWRDNDVNVLIKNDGWKCVLSCFDFFLFLCVTDSKVSDVKLFLLRTRKAWSQKKFRDGVKGKEVLNTYISKESKLKLKKIAKHHNKNINEIIEAMIDQIDLPEEPLEKLILEAKKEN</sequence>
<dbReference type="STRING" id="1354337.M983_2003"/>
<proteinExistence type="predicted"/>
<dbReference type="RefSeq" id="WP_066749992.1">
    <property type="nucleotide sequence ID" value="NZ_LXEN01000097.1"/>
</dbReference>
<name>A0A198FPV3_9GAMM</name>
<evidence type="ECO:0000313" key="2">
    <source>
        <dbReference type="Proteomes" id="UP000094023"/>
    </source>
</evidence>
<comment type="caution">
    <text evidence="1">The sequence shown here is derived from an EMBL/GenBank/DDBJ whole genome shotgun (WGS) entry which is preliminary data.</text>
</comment>
<organism evidence="1 2">
    <name type="scientific">Proteus myxofaciens ATCC 19692</name>
    <dbReference type="NCBI Taxonomy" id="1354337"/>
    <lineage>
        <taxon>Bacteria</taxon>
        <taxon>Pseudomonadati</taxon>
        <taxon>Pseudomonadota</taxon>
        <taxon>Gammaproteobacteria</taxon>
        <taxon>Enterobacterales</taxon>
        <taxon>Morganellaceae</taxon>
        <taxon>Proteus</taxon>
    </lineage>
</organism>